<dbReference type="Pfam" id="PF04093">
    <property type="entry name" value="MreD"/>
    <property type="match status" value="1"/>
</dbReference>
<feature type="transmembrane region" description="Helical" evidence="8">
    <location>
        <begin position="140"/>
        <end position="164"/>
    </location>
</feature>
<accession>A0A7W9EFP6</accession>
<evidence type="ECO:0000256" key="4">
    <source>
        <dbReference type="ARBA" id="ARBA00022692"/>
    </source>
</evidence>
<evidence type="ECO:0000256" key="8">
    <source>
        <dbReference type="SAM" id="Phobius"/>
    </source>
</evidence>
<protein>
    <submittedName>
        <fullName evidence="9">Rod shape-determining protein MreD</fullName>
    </submittedName>
</protein>
<dbReference type="GO" id="GO:0005886">
    <property type="term" value="C:plasma membrane"/>
    <property type="evidence" value="ECO:0007669"/>
    <property type="project" value="UniProtKB-SubCell"/>
</dbReference>
<keyword evidence="3" id="KW-1003">Cell membrane</keyword>
<dbReference type="EMBL" id="JACIJC010000005">
    <property type="protein sequence ID" value="MBB5687482.1"/>
    <property type="molecule type" value="Genomic_DNA"/>
</dbReference>
<evidence type="ECO:0000256" key="3">
    <source>
        <dbReference type="ARBA" id="ARBA00022475"/>
    </source>
</evidence>
<dbReference type="AlphaFoldDB" id="A0A7W9EFP6"/>
<proteinExistence type="inferred from homology"/>
<evidence type="ECO:0000313" key="10">
    <source>
        <dbReference type="Proteomes" id="UP000549617"/>
    </source>
</evidence>
<keyword evidence="7 8" id="KW-0472">Membrane</keyword>
<keyword evidence="5" id="KW-0133">Cell shape</keyword>
<evidence type="ECO:0000256" key="7">
    <source>
        <dbReference type="ARBA" id="ARBA00023136"/>
    </source>
</evidence>
<feature type="transmembrane region" description="Helical" evidence="8">
    <location>
        <begin position="20"/>
        <end position="39"/>
    </location>
</feature>
<dbReference type="InterPro" id="IPR007227">
    <property type="entry name" value="Cell_shape_determining_MreD"/>
</dbReference>
<keyword evidence="10" id="KW-1185">Reference proteome</keyword>
<dbReference type="RefSeq" id="WP_184021072.1">
    <property type="nucleotide sequence ID" value="NZ_JACIJC010000005.1"/>
</dbReference>
<evidence type="ECO:0000313" key="9">
    <source>
        <dbReference type="EMBL" id="MBB5687482.1"/>
    </source>
</evidence>
<dbReference type="Proteomes" id="UP000549617">
    <property type="component" value="Unassembled WGS sequence"/>
</dbReference>
<evidence type="ECO:0000256" key="1">
    <source>
        <dbReference type="ARBA" id="ARBA00004651"/>
    </source>
</evidence>
<dbReference type="GO" id="GO:0008360">
    <property type="term" value="P:regulation of cell shape"/>
    <property type="evidence" value="ECO:0007669"/>
    <property type="project" value="UniProtKB-KW"/>
</dbReference>
<evidence type="ECO:0000256" key="6">
    <source>
        <dbReference type="ARBA" id="ARBA00022989"/>
    </source>
</evidence>
<reference evidence="9 10" key="1">
    <citation type="submission" date="2020-08" db="EMBL/GenBank/DDBJ databases">
        <title>Genomic Encyclopedia of Type Strains, Phase IV (KMG-IV): sequencing the most valuable type-strain genomes for metagenomic binning, comparative biology and taxonomic classification.</title>
        <authorList>
            <person name="Goeker M."/>
        </authorList>
    </citation>
    <scope>NUCLEOTIDE SEQUENCE [LARGE SCALE GENOMIC DNA]</scope>
    <source>
        <strain evidence="9 10">DSM 25079</strain>
    </source>
</reference>
<keyword evidence="4 8" id="KW-0812">Transmembrane</keyword>
<sequence>MNPRIRSERELQAARMRGQILPVVTTLAGSLAVLLPFIAESPSLPPFGFMMLLSWRLLRPELWPVWIGLPLGLFDDLVSGQPIGSAMMLWTLALLVLDLIDQRLVWRDYWQDWLMAAALIIAVLLGGLITANGAGGEGHVLLIVPQILVSILIFPVVARVCALLDRWRLS</sequence>
<comment type="subcellular location">
    <subcellularLocation>
        <location evidence="1">Cell membrane</location>
        <topology evidence="1">Multi-pass membrane protein</topology>
    </subcellularLocation>
</comment>
<keyword evidence="6 8" id="KW-1133">Transmembrane helix</keyword>
<comment type="similarity">
    <text evidence="2">Belongs to the MreD family.</text>
</comment>
<evidence type="ECO:0000256" key="5">
    <source>
        <dbReference type="ARBA" id="ARBA00022960"/>
    </source>
</evidence>
<feature type="transmembrane region" description="Helical" evidence="8">
    <location>
        <begin position="83"/>
        <end position="101"/>
    </location>
</feature>
<evidence type="ECO:0000256" key="2">
    <source>
        <dbReference type="ARBA" id="ARBA00007776"/>
    </source>
</evidence>
<gene>
    <name evidence="9" type="ORF">FHS49_003510</name>
</gene>
<feature type="transmembrane region" description="Helical" evidence="8">
    <location>
        <begin position="113"/>
        <end position="134"/>
    </location>
</feature>
<comment type="caution">
    <text evidence="9">The sequence shown here is derived from an EMBL/GenBank/DDBJ whole genome shotgun (WGS) entry which is preliminary data.</text>
</comment>
<organism evidence="9 10">
    <name type="scientific">Sphingobium boeckii</name>
    <dbReference type="NCBI Taxonomy" id="1082345"/>
    <lineage>
        <taxon>Bacteria</taxon>
        <taxon>Pseudomonadati</taxon>
        <taxon>Pseudomonadota</taxon>
        <taxon>Alphaproteobacteria</taxon>
        <taxon>Sphingomonadales</taxon>
        <taxon>Sphingomonadaceae</taxon>
        <taxon>Sphingobium</taxon>
    </lineage>
</organism>
<name>A0A7W9EFP6_9SPHN</name>